<evidence type="ECO:0000259" key="3">
    <source>
        <dbReference type="Pfam" id="PF15739"/>
    </source>
</evidence>
<dbReference type="AlphaFoldDB" id="A0A6J2V5E9"/>
<feature type="coiled-coil region" evidence="2">
    <location>
        <begin position="125"/>
        <end position="152"/>
    </location>
</feature>
<evidence type="ECO:0000256" key="2">
    <source>
        <dbReference type="SAM" id="Coils"/>
    </source>
</evidence>
<dbReference type="InParanoid" id="A0A6J2V5E9"/>
<evidence type="ECO:0000256" key="1">
    <source>
        <dbReference type="ARBA" id="ARBA00023054"/>
    </source>
</evidence>
<protein>
    <submittedName>
        <fullName evidence="5">Clathrin heavy chain linker domain-containing protein 1-like</fullName>
    </submittedName>
</protein>
<dbReference type="Gene3D" id="1.25.40.30">
    <property type="match status" value="1"/>
</dbReference>
<proteinExistence type="predicted"/>
<dbReference type="PIRSF" id="PIRSF037469">
    <property type="entry name" value="Clathrin_H-chain-rel"/>
    <property type="match status" value="1"/>
</dbReference>
<dbReference type="GeneID" id="115810384"/>
<feature type="domain" description="Translin-associated factor X-interacting protein 1 N-terminal" evidence="3">
    <location>
        <begin position="38"/>
        <end position="149"/>
    </location>
</feature>
<gene>
    <name evidence="5" type="primary">LOC115810384</name>
</gene>
<dbReference type="RefSeq" id="XP_030628175.1">
    <property type="nucleotide sequence ID" value="XM_030772315.1"/>
</dbReference>
<organism evidence="4 5">
    <name type="scientific">Chanos chanos</name>
    <name type="common">Milkfish</name>
    <name type="synonym">Mugil chanos</name>
    <dbReference type="NCBI Taxonomy" id="29144"/>
    <lineage>
        <taxon>Eukaryota</taxon>
        <taxon>Metazoa</taxon>
        <taxon>Chordata</taxon>
        <taxon>Craniata</taxon>
        <taxon>Vertebrata</taxon>
        <taxon>Euteleostomi</taxon>
        <taxon>Actinopterygii</taxon>
        <taxon>Neopterygii</taxon>
        <taxon>Teleostei</taxon>
        <taxon>Ostariophysi</taxon>
        <taxon>Gonorynchiformes</taxon>
        <taxon>Chanidae</taxon>
        <taxon>Chanos</taxon>
    </lineage>
</organism>
<dbReference type="InterPro" id="IPR012331">
    <property type="entry name" value="Clathrin_H-chain_linker"/>
</dbReference>
<dbReference type="InterPro" id="IPR017212">
    <property type="entry name" value="CLHC1"/>
</dbReference>
<dbReference type="Pfam" id="PF15739">
    <property type="entry name" value="TSNAXIP1_N"/>
    <property type="match status" value="1"/>
</dbReference>
<dbReference type="PANTHER" id="PTHR10292:SF11">
    <property type="entry name" value="CLATHRIN HEAVY CHAIN LINKER DOMAIN-CONTAINING PROTEIN 1"/>
    <property type="match status" value="1"/>
</dbReference>
<evidence type="ECO:0000313" key="4">
    <source>
        <dbReference type="Proteomes" id="UP000504632"/>
    </source>
</evidence>
<dbReference type="SUPFAM" id="SSF48371">
    <property type="entry name" value="ARM repeat"/>
    <property type="match status" value="1"/>
</dbReference>
<keyword evidence="1 2" id="KW-0175">Coiled coil</keyword>
<evidence type="ECO:0000313" key="5">
    <source>
        <dbReference type="RefSeq" id="XP_030628175.1"/>
    </source>
</evidence>
<reference evidence="5" key="1">
    <citation type="submission" date="2025-08" db="UniProtKB">
        <authorList>
            <consortium name="RefSeq"/>
        </authorList>
    </citation>
    <scope>IDENTIFICATION</scope>
</reference>
<name>A0A6J2V5E9_CHACN</name>
<dbReference type="OrthoDB" id="2113814at2759"/>
<accession>A0A6J2V5E9</accession>
<dbReference type="InterPro" id="IPR016024">
    <property type="entry name" value="ARM-type_fold"/>
</dbReference>
<dbReference type="Pfam" id="PF13838">
    <property type="entry name" value="Clathrin_H_link"/>
    <property type="match status" value="1"/>
</dbReference>
<keyword evidence="4" id="KW-1185">Reference proteome</keyword>
<dbReference type="PANTHER" id="PTHR10292">
    <property type="entry name" value="CLATHRIN HEAVY CHAIN RELATED"/>
    <property type="match status" value="1"/>
</dbReference>
<dbReference type="InterPro" id="IPR032755">
    <property type="entry name" value="TSNAXIP1_N"/>
</dbReference>
<dbReference type="Proteomes" id="UP000504632">
    <property type="component" value="Chromosome 4"/>
</dbReference>
<sequence>MSWTKHSRFPNRDDISGTRILPPITSLSHKNFLQSIREYIEYEKERLGCPEEGPDEQRFLIFSTVFDKVIDRTSAYKTILITIKKAYDDFISAMKKQECDCMLARRKLKGLIAQPTSLMYNQRRAAQLKERIAVIKTNTAKLQAELKKLDESRGERMPSQQDKSLDNNILRPVGQIPGLTLDDLVNPVALTKHQEYLEHKKANLLRKMRKHYVPVQIKADLDSKLKACLDHMDELTVENDRLQLRCKKLKFMSEAITAWEGSGTDVPLLEFVCSQLRCMAELKAWDADCCWDNTVSFEEDHPGKAKESELLVNYIERFMDLIEGGEYEAAAFHAARSPYGILRNMETMERFKSVTVYEGELPPVLLFFQALMMSVQAGKQLPGEDLSVEAARCALQHNYVELVTHWVTQHRLTFSEALGDVISSHESRDPRVTDTCMALAHIVYMACGVLRKATLSMCKRGLIYGAVEFMYQNKAFTVDDCMFVLKGCPSLALLDALTQDCDGKPAPLSVGFVCHSLVKSDLEDLALQLLEKIHTRGKGSLKKTILEDEMCHAEGWSEIADCCEKRNLPQLAKEIISCLLSQSGAMRLSPGSDSAKLMEHVFM</sequence>